<evidence type="ECO:0000313" key="3">
    <source>
        <dbReference type="Proteomes" id="UP000320386"/>
    </source>
</evidence>
<gene>
    <name evidence="2" type="ORF">Pan265_27330</name>
</gene>
<keyword evidence="3" id="KW-1185">Reference proteome</keyword>
<protein>
    <submittedName>
        <fullName evidence="2">Uncharacterized protein</fullName>
    </submittedName>
</protein>
<dbReference type="OrthoDB" id="96636at203682"/>
<reference evidence="2 3" key="1">
    <citation type="submission" date="2019-02" db="EMBL/GenBank/DDBJ databases">
        <title>Deep-cultivation of Planctomycetes and their phenomic and genomic characterization uncovers novel biology.</title>
        <authorList>
            <person name="Wiegand S."/>
            <person name="Jogler M."/>
            <person name="Boedeker C."/>
            <person name="Pinto D."/>
            <person name="Vollmers J."/>
            <person name="Rivas-Marin E."/>
            <person name="Kohn T."/>
            <person name="Peeters S.H."/>
            <person name="Heuer A."/>
            <person name="Rast P."/>
            <person name="Oberbeckmann S."/>
            <person name="Bunk B."/>
            <person name="Jeske O."/>
            <person name="Meyerdierks A."/>
            <person name="Storesund J.E."/>
            <person name="Kallscheuer N."/>
            <person name="Luecker S."/>
            <person name="Lage O.M."/>
            <person name="Pohl T."/>
            <person name="Merkel B.J."/>
            <person name="Hornburger P."/>
            <person name="Mueller R.-W."/>
            <person name="Bruemmer F."/>
            <person name="Labrenz M."/>
            <person name="Spormann A.M."/>
            <person name="Op den Camp H."/>
            <person name="Overmann J."/>
            <person name="Amann R."/>
            <person name="Jetten M.S.M."/>
            <person name="Mascher T."/>
            <person name="Medema M.H."/>
            <person name="Devos D.P."/>
            <person name="Kaster A.-K."/>
            <person name="Ovreas L."/>
            <person name="Rohde M."/>
            <person name="Galperin M.Y."/>
            <person name="Jogler C."/>
        </authorList>
    </citation>
    <scope>NUCLEOTIDE SEQUENCE [LARGE SCALE GENOMIC DNA]</scope>
    <source>
        <strain evidence="2 3">Pan265</strain>
    </source>
</reference>
<proteinExistence type="predicted"/>
<evidence type="ECO:0000256" key="1">
    <source>
        <dbReference type="SAM" id="Phobius"/>
    </source>
</evidence>
<dbReference type="AlphaFoldDB" id="A0A518C0V3"/>
<accession>A0A518C0V3</accession>
<feature type="transmembrane region" description="Helical" evidence="1">
    <location>
        <begin position="89"/>
        <end position="107"/>
    </location>
</feature>
<feature type="transmembrane region" description="Helical" evidence="1">
    <location>
        <begin position="157"/>
        <end position="182"/>
    </location>
</feature>
<dbReference type="KEGG" id="mcad:Pan265_27330"/>
<sequence length="185" mass="20016">MAEPPDNVTTQALCPHCIKPVEPLDHFCPHCAKPITTHAATDPLGQVYATGSLYRIAADHKKPNRFLLVGMWALCLPMLFAPATGGLGLLLAVIYFVMLWKVTANYLRARKTDTSLPAEIPADTYDALTAEALSYPFEGAEATTASEPDPPKRMDPLVVLGLIMLIAILVMLSLLMIGPTFFPPG</sequence>
<dbReference type="Proteomes" id="UP000320386">
    <property type="component" value="Chromosome"/>
</dbReference>
<evidence type="ECO:0000313" key="2">
    <source>
        <dbReference type="EMBL" id="QDU72857.1"/>
    </source>
</evidence>
<organism evidence="2 3">
    <name type="scientific">Mucisphaera calidilacus</name>
    <dbReference type="NCBI Taxonomy" id="2527982"/>
    <lineage>
        <taxon>Bacteria</taxon>
        <taxon>Pseudomonadati</taxon>
        <taxon>Planctomycetota</taxon>
        <taxon>Phycisphaerae</taxon>
        <taxon>Phycisphaerales</taxon>
        <taxon>Phycisphaeraceae</taxon>
        <taxon>Mucisphaera</taxon>
    </lineage>
</organism>
<keyword evidence="1" id="KW-1133">Transmembrane helix</keyword>
<name>A0A518C0V3_9BACT</name>
<keyword evidence="1" id="KW-0472">Membrane</keyword>
<keyword evidence="1" id="KW-0812">Transmembrane</keyword>
<dbReference type="RefSeq" id="WP_145447009.1">
    <property type="nucleotide sequence ID" value="NZ_CP036280.1"/>
</dbReference>
<dbReference type="EMBL" id="CP036280">
    <property type="protein sequence ID" value="QDU72857.1"/>
    <property type="molecule type" value="Genomic_DNA"/>
</dbReference>